<dbReference type="PROSITE" id="PS50297">
    <property type="entry name" value="ANK_REP_REGION"/>
    <property type="match status" value="1"/>
</dbReference>
<gene>
    <name evidence="11" type="ORF">TCAL_05795</name>
</gene>
<dbReference type="GO" id="GO:0002039">
    <property type="term" value="F:p53 binding"/>
    <property type="evidence" value="ECO:0007669"/>
    <property type="project" value="InterPro"/>
</dbReference>
<sequence length="449" mass="49918">MLKFARNRSSSAERVSRSPLPPQVQRFQRTNTREFSPARVPARHEDTPRGARTSSLERVPMKSRRQLTFDTCDTPYRTGSAMVEPLPPRVSEMAPPPVVRTANVKPSRLPVKTPQSSPVLEAPIPQQLNPAYREMSSGTYCRLGSKATFAPMTPTLVKLSHPHVLDGVKPEPVPKSVLKRQAHYDFHRAVERLVEKLDLQLDTSSESGYGSDDHDSLSSGSQRLSKASASSTEDPSPPPLPRRGRNAKRVQFDSYVLLLQGIRERNLDLVQCHIKEVCGAALATDEVMLEFMRVVIEGHELLVQELLTHGCNPNFTDPSGLTPLHLAAAFNSLPIIKILLNHGAAIFARAHTSGKIASEMCSPRSPNFQACNAYLKCMEECLGVANQGKVYVARQYRTCRSDELCIKPGEELVVNRKGDYPGSAWWWCRNVHGQEGYALKDLLSLQPEK</sequence>
<reference evidence="11 12" key="1">
    <citation type="journal article" date="2018" name="Nat. Ecol. Evol.">
        <title>Genomic signatures of mitonuclear coevolution across populations of Tigriopus californicus.</title>
        <authorList>
            <person name="Barreto F.S."/>
            <person name="Watson E.T."/>
            <person name="Lima T.G."/>
            <person name="Willett C.S."/>
            <person name="Edmands S."/>
            <person name="Li W."/>
            <person name="Burton R.S."/>
        </authorList>
    </citation>
    <scope>NUCLEOTIDE SEQUENCE [LARGE SCALE GENOMIC DNA]</scope>
    <source>
        <strain evidence="11 12">San Diego</strain>
    </source>
</reference>
<dbReference type="InterPro" id="IPR002110">
    <property type="entry name" value="Ankyrin_rpt"/>
</dbReference>
<feature type="compositionally biased region" description="Polar residues" evidence="9">
    <location>
        <begin position="25"/>
        <end position="34"/>
    </location>
</feature>
<evidence type="ECO:0000256" key="1">
    <source>
        <dbReference type="ARBA" id="ARBA00004123"/>
    </source>
</evidence>
<accession>A0A553PP04</accession>
<dbReference type="GO" id="GO:0006915">
    <property type="term" value="P:apoptotic process"/>
    <property type="evidence" value="ECO:0007669"/>
    <property type="project" value="UniProtKB-KW"/>
</dbReference>
<feature type="repeat" description="ANK" evidence="7">
    <location>
        <begin position="319"/>
        <end position="351"/>
    </location>
</feature>
<dbReference type="PANTHER" id="PTHR24131:SF10">
    <property type="entry name" value="ANKYRIN-REPEAT, SH3-DOMAIN, AND PROLINE-RICH-REGION CONTAINING PROTEIN, ISOFORM B"/>
    <property type="match status" value="1"/>
</dbReference>
<evidence type="ECO:0000259" key="10">
    <source>
        <dbReference type="PROSITE" id="PS50002"/>
    </source>
</evidence>
<dbReference type="SUPFAM" id="SSF50044">
    <property type="entry name" value="SH3-domain"/>
    <property type="match status" value="1"/>
</dbReference>
<keyword evidence="12" id="KW-1185">Reference proteome</keyword>
<dbReference type="SMART" id="SM00248">
    <property type="entry name" value="ANK"/>
    <property type="match status" value="2"/>
</dbReference>
<dbReference type="GO" id="GO:0005634">
    <property type="term" value="C:nucleus"/>
    <property type="evidence" value="ECO:0007669"/>
    <property type="project" value="UniProtKB-SubCell"/>
</dbReference>
<name>A0A553PP04_TIGCA</name>
<keyword evidence="2 8" id="KW-0728">SH3 domain</keyword>
<dbReference type="OMA" id="KIASEMC"/>
<organism evidence="11 12">
    <name type="scientific">Tigriopus californicus</name>
    <name type="common">Marine copepod</name>
    <dbReference type="NCBI Taxonomy" id="6832"/>
    <lineage>
        <taxon>Eukaryota</taxon>
        <taxon>Metazoa</taxon>
        <taxon>Ecdysozoa</taxon>
        <taxon>Arthropoda</taxon>
        <taxon>Crustacea</taxon>
        <taxon>Multicrustacea</taxon>
        <taxon>Hexanauplia</taxon>
        <taxon>Copepoda</taxon>
        <taxon>Harpacticoida</taxon>
        <taxon>Harpacticidae</taxon>
        <taxon>Tigriopus</taxon>
    </lineage>
</organism>
<dbReference type="Pfam" id="PF12796">
    <property type="entry name" value="Ank_2"/>
    <property type="match status" value="1"/>
</dbReference>
<feature type="compositionally biased region" description="Polar residues" evidence="9">
    <location>
        <begin position="222"/>
        <end position="234"/>
    </location>
</feature>
<evidence type="ECO:0000256" key="3">
    <source>
        <dbReference type="ARBA" id="ARBA00022703"/>
    </source>
</evidence>
<dbReference type="InterPro" id="IPR001452">
    <property type="entry name" value="SH3_domain"/>
</dbReference>
<dbReference type="PANTHER" id="PTHR24131">
    <property type="entry name" value="APOPTOSIS-STIMULATING OF P53 PROTEIN"/>
    <property type="match status" value="1"/>
</dbReference>
<dbReference type="Proteomes" id="UP000318571">
    <property type="component" value="Chromosome 6"/>
</dbReference>
<evidence type="ECO:0000256" key="4">
    <source>
        <dbReference type="ARBA" id="ARBA00022737"/>
    </source>
</evidence>
<dbReference type="AlphaFoldDB" id="A0A553PP04"/>
<proteinExistence type="predicted"/>
<protein>
    <recommendedName>
        <fullName evidence="10">SH3 domain-containing protein</fullName>
    </recommendedName>
</protein>
<dbReference type="InterPro" id="IPR036770">
    <property type="entry name" value="Ankyrin_rpt-contain_sf"/>
</dbReference>
<keyword evidence="3" id="KW-0053">Apoptosis</keyword>
<dbReference type="SUPFAM" id="SSF48403">
    <property type="entry name" value="Ankyrin repeat"/>
    <property type="match status" value="1"/>
</dbReference>
<comment type="caution">
    <text evidence="11">The sequence shown here is derived from an EMBL/GenBank/DDBJ whole genome shotgun (WGS) entry which is preliminary data.</text>
</comment>
<keyword evidence="6" id="KW-0539">Nucleus</keyword>
<keyword evidence="5 7" id="KW-0040">ANK repeat</keyword>
<feature type="domain" description="SH3" evidence="10">
    <location>
        <begin position="385"/>
        <end position="448"/>
    </location>
</feature>
<dbReference type="OrthoDB" id="1601181at2759"/>
<dbReference type="PROSITE" id="PS50002">
    <property type="entry name" value="SH3"/>
    <property type="match status" value="1"/>
</dbReference>
<dbReference type="Gene3D" id="1.25.40.20">
    <property type="entry name" value="Ankyrin repeat-containing domain"/>
    <property type="match status" value="1"/>
</dbReference>
<dbReference type="GO" id="GO:0042981">
    <property type="term" value="P:regulation of apoptotic process"/>
    <property type="evidence" value="ECO:0007669"/>
    <property type="project" value="InterPro"/>
</dbReference>
<dbReference type="InterPro" id="IPR047163">
    <property type="entry name" value="ASPP1/2"/>
</dbReference>
<dbReference type="PROSITE" id="PS50088">
    <property type="entry name" value="ANK_REPEAT"/>
    <property type="match status" value="1"/>
</dbReference>
<evidence type="ECO:0000256" key="8">
    <source>
        <dbReference type="PROSITE-ProRule" id="PRU00192"/>
    </source>
</evidence>
<evidence type="ECO:0000256" key="5">
    <source>
        <dbReference type="ARBA" id="ARBA00023043"/>
    </source>
</evidence>
<feature type="region of interest" description="Disordered" evidence="9">
    <location>
        <begin position="1"/>
        <end position="96"/>
    </location>
</feature>
<comment type="subcellular location">
    <subcellularLocation>
        <location evidence="1">Nucleus</location>
    </subcellularLocation>
</comment>
<evidence type="ECO:0000313" key="11">
    <source>
        <dbReference type="EMBL" id="TRY79400.1"/>
    </source>
</evidence>
<keyword evidence="4" id="KW-0677">Repeat</keyword>
<evidence type="ECO:0000256" key="7">
    <source>
        <dbReference type="PROSITE-ProRule" id="PRU00023"/>
    </source>
</evidence>
<dbReference type="EMBL" id="VCGU01000002">
    <property type="protein sequence ID" value="TRY79400.1"/>
    <property type="molecule type" value="Genomic_DNA"/>
</dbReference>
<evidence type="ECO:0000256" key="9">
    <source>
        <dbReference type="SAM" id="MobiDB-lite"/>
    </source>
</evidence>
<feature type="region of interest" description="Disordered" evidence="9">
    <location>
        <begin position="203"/>
        <end position="245"/>
    </location>
</feature>
<evidence type="ECO:0000256" key="2">
    <source>
        <dbReference type="ARBA" id="ARBA00022443"/>
    </source>
</evidence>
<evidence type="ECO:0000313" key="12">
    <source>
        <dbReference type="Proteomes" id="UP000318571"/>
    </source>
</evidence>
<evidence type="ECO:0000256" key="6">
    <source>
        <dbReference type="ARBA" id="ARBA00023242"/>
    </source>
</evidence>
<dbReference type="InterPro" id="IPR036028">
    <property type="entry name" value="SH3-like_dom_sf"/>
</dbReference>
<dbReference type="STRING" id="6832.A0A553PP04"/>